<dbReference type="InterPro" id="IPR024775">
    <property type="entry name" value="DinB-like"/>
</dbReference>
<evidence type="ECO:0000259" key="1">
    <source>
        <dbReference type="Pfam" id="PF12867"/>
    </source>
</evidence>
<dbReference type="Pfam" id="PF12867">
    <property type="entry name" value="DinB_2"/>
    <property type="match status" value="1"/>
</dbReference>
<comment type="caution">
    <text evidence="2">The sequence shown here is derived from an EMBL/GenBank/DDBJ whole genome shotgun (WGS) entry which is preliminary data.</text>
</comment>
<evidence type="ECO:0000313" key="2">
    <source>
        <dbReference type="EMBL" id="NBD27155.1"/>
    </source>
</evidence>
<dbReference type="Proteomes" id="UP000665561">
    <property type="component" value="Unassembled WGS sequence"/>
</dbReference>
<dbReference type="InterPro" id="IPR034660">
    <property type="entry name" value="DinB/YfiT-like"/>
</dbReference>
<protein>
    <submittedName>
        <fullName evidence="2">DinB family protein</fullName>
    </submittedName>
</protein>
<accession>A0ABW9XWS9</accession>
<name>A0ABW9XWS9_9BACL</name>
<feature type="domain" description="DinB-like" evidence="1">
    <location>
        <begin position="12"/>
        <end position="152"/>
    </location>
</feature>
<dbReference type="EMBL" id="JAAAMV010000025">
    <property type="protein sequence ID" value="NBD27155.1"/>
    <property type="molecule type" value="Genomic_DNA"/>
</dbReference>
<organism evidence="2 3">
    <name type="scientific">Paenibacillus glycinis</name>
    <dbReference type="NCBI Taxonomy" id="2697035"/>
    <lineage>
        <taxon>Bacteria</taxon>
        <taxon>Bacillati</taxon>
        <taxon>Bacillota</taxon>
        <taxon>Bacilli</taxon>
        <taxon>Bacillales</taxon>
        <taxon>Paenibacillaceae</taxon>
        <taxon>Paenibacillus</taxon>
    </lineage>
</organism>
<dbReference type="Gene3D" id="1.20.120.450">
    <property type="entry name" value="dinb family like domain"/>
    <property type="match status" value="1"/>
</dbReference>
<gene>
    <name evidence="2" type="ORF">GT019_25055</name>
</gene>
<proteinExistence type="predicted"/>
<evidence type="ECO:0000313" key="3">
    <source>
        <dbReference type="Proteomes" id="UP000665561"/>
    </source>
</evidence>
<dbReference type="RefSeq" id="WP_161746171.1">
    <property type="nucleotide sequence ID" value="NZ_JAAAMV010000025.1"/>
</dbReference>
<sequence>MNFKLEEAIELLERTPRALELHLTGLSEGWLQGNEGEGTWNPVEVVEHLIEGEKTNWLPRLAFMLREGDGKPFPPFDRFAHLNDGSERTLAQKLQEFAAIRAENVAKLKALVGPDPERLLERTGRHPAFGVVKVRELLSTWVVHDLTHLSQIARVLAERYRADVGPWIAYLGILRK</sequence>
<keyword evidence="3" id="KW-1185">Reference proteome</keyword>
<dbReference type="SUPFAM" id="SSF109854">
    <property type="entry name" value="DinB/YfiT-like putative metalloenzymes"/>
    <property type="match status" value="1"/>
</dbReference>
<reference evidence="2 3" key="1">
    <citation type="submission" date="2020-01" db="EMBL/GenBank/DDBJ databases">
        <title>Paenibacillus soybeanensis sp. nov. isolated from the nodules of soybean (Glycine max(L.) Merr).</title>
        <authorList>
            <person name="Wang H."/>
        </authorList>
    </citation>
    <scope>NUCLEOTIDE SEQUENCE [LARGE SCALE GENOMIC DNA]</scope>
    <source>
        <strain evidence="2 3">T1</strain>
    </source>
</reference>